<dbReference type="Proteomes" id="UP001179121">
    <property type="component" value="Chromosome"/>
</dbReference>
<evidence type="ECO:0008006" key="3">
    <source>
        <dbReference type="Google" id="ProtNLM"/>
    </source>
</evidence>
<evidence type="ECO:0000313" key="1">
    <source>
        <dbReference type="EMBL" id="CAI4030629.1"/>
    </source>
</evidence>
<accession>A0AA86MWZ2</accession>
<sequence length="80" mass="8801">MKFEPYTDVALTCDLPKHRLKRGDIVKLVDRHIAADGTESYSIEVFNAVGDTIAVTIVPASALEALREDEVFCARPLNLA</sequence>
<dbReference type="RefSeq" id="WP_289267610.1">
    <property type="nucleotide sequence ID" value="NZ_OX365700.1"/>
</dbReference>
<proteinExistence type="predicted"/>
<name>A0AA86MWZ2_9BACT</name>
<organism evidence="1 2">
    <name type="scientific">Nitrospira tepida</name>
    <dbReference type="NCBI Taxonomy" id="2973512"/>
    <lineage>
        <taxon>Bacteria</taxon>
        <taxon>Pseudomonadati</taxon>
        <taxon>Nitrospirota</taxon>
        <taxon>Nitrospiria</taxon>
        <taxon>Nitrospirales</taxon>
        <taxon>Nitrospiraceae</taxon>
        <taxon>Nitrospira</taxon>
    </lineage>
</organism>
<keyword evidence="2" id="KW-1185">Reference proteome</keyword>
<evidence type="ECO:0000313" key="2">
    <source>
        <dbReference type="Proteomes" id="UP001179121"/>
    </source>
</evidence>
<dbReference type="InterPro" id="IPR032568">
    <property type="entry name" value="DUF4926"/>
</dbReference>
<dbReference type="KEGG" id="nti:DNFV4_01057"/>
<dbReference type="AlphaFoldDB" id="A0AA86MWZ2"/>
<dbReference type="EMBL" id="OX365700">
    <property type="protein sequence ID" value="CAI4030629.1"/>
    <property type="molecule type" value="Genomic_DNA"/>
</dbReference>
<dbReference type="Pfam" id="PF16277">
    <property type="entry name" value="DUF4926"/>
    <property type="match status" value="1"/>
</dbReference>
<reference evidence="1" key="1">
    <citation type="submission" date="2022-10" db="EMBL/GenBank/DDBJ databases">
        <authorList>
            <person name="Koch H."/>
        </authorList>
    </citation>
    <scope>NUCLEOTIDE SEQUENCE</scope>
    <source>
        <strain evidence="1">DNF</strain>
    </source>
</reference>
<gene>
    <name evidence="1" type="ORF">DNFV4_01057</name>
</gene>
<protein>
    <recommendedName>
        <fullName evidence="3">DUF4926 domain-containing protein</fullName>
    </recommendedName>
</protein>